<feature type="region of interest" description="Disordered" evidence="8">
    <location>
        <begin position="111"/>
        <end position="145"/>
    </location>
</feature>
<dbReference type="Pfam" id="PF02416">
    <property type="entry name" value="TatA_B_E"/>
    <property type="match status" value="1"/>
</dbReference>
<evidence type="ECO:0000256" key="2">
    <source>
        <dbReference type="ARBA" id="ARBA00022448"/>
    </source>
</evidence>
<evidence type="ECO:0000313" key="11">
    <source>
        <dbReference type="Proteomes" id="UP000195981"/>
    </source>
</evidence>
<dbReference type="Proteomes" id="UP000195981">
    <property type="component" value="Unassembled WGS sequence"/>
</dbReference>
<dbReference type="OrthoDB" id="3267321at2"/>
<organism evidence="10 11">
    <name type="scientific">Brachybacterium nesterenkovii</name>
    <dbReference type="NCBI Taxonomy" id="47847"/>
    <lineage>
        <taxon>Bacteria</taxon>
        <taxon>Bacillati</taxon>
        <taxon>Actinomycetota</taxon>
        <taxon>Actinomycetes</taxon>
        <taxon>Micrococcales</taxon>
        <taxon>Dermabacteraceae</taxon>
        <taxon>Brachybacterium</taxon>
    </lineage>
</organism>
<keyword evidence="2" id="KW-0813">Transport</keyword>
<dbReference type="GO" id="GO:0015031">
    <property type="term" value="P:protein transport"/>
    <property type="evidence" value="ECO:0007669"/>
    <property type="project" value="UniProtKB-KW"/>
</dbReference>
<evidence type="ECO:0000256" key="9">
    <source>
        <dbReference type="SAM" id="Phobius"/>
    </source>
</evidence>
<dbReference type="AlphaFoldDB" id="A0A1X6X7A4"/>
<dbReference type="GO" id="GO:0016020">
    <property type="term" value="C:membrane"/>
    <property type="evidence" value="ECO:0007669"/>
    <property type="project" value="UniProtKB-ARBA"/>
</dbReference>
<feature type="transmembrane region" description="Helical" evidence="9">
    <location>
        <begin position="6"/>
        <end position="25"/>
    </location>
</feature>
<protein>
    <submittedName>
        <fullName evidence="10">Twin-arginine translocation protein TatB</fullName>
    </submittedName>
</protein>
<dbReference type="PRINTS" id="PR01506">
    <property type="entry name" value="TATBPROTEIN"/>
</dbReference>
<proteinExistence type="predicted"/>
<evidence type="ECO:0000256" key="7">
    <source>
        <dbReference type="ARBA" id="ARBA00023136"/>
    </source>
</evidence>
<keyword evidence="3 9" id="KW-0812">Transmembrane</keyword>
<sequence length="145" mass="15835">MGSSFVGIGGWEFIILVLVFVLIVGPQRLPEYTRSIIRLVRQARQWVEDSRETVESEMGIAVEDLKKYDPRQYDPRRIIRDAWGDTTPLEELVEDTKSVVGASAAGVAGVAAAARGDKGRSGSSSARDADDDPRPGRAPFDDEAT</sequence>
<gene>
    <name evidence="10" type="ORF">FM110_12275</name>
</gene>
<evidence type="ECO:0000256" key="5">
    <source>
        <dbReference type="ARBA" id="ARBA00022989"/>
    </source>
</evidence>
<keyword evidence="4" id="KW-0653">Protein transport</keyword>
<accession>A0A1X6X7A4</accession>
<keyword evidence="5 9" id="KW-1133">Transmembrane helix</keyword>
<dbReference type="EMBL" id="FWFG01000107">
    <property type="protein sequence ID" value="SLM95092.1"/>
    <property type="molecule type" value="Genomic_DNA"/>
</dbReference>
<dbReference type="Gene3D" id="1.20.5.3310">
    <property type="match status" value="1"/>
</dbReference>
<evidence type="ECO:0000256" key="6">
    <source>
        <dbReference type="ARBA" id="ARBA00023010"/>
    </source>
</evidence>
<keyword evidence="6" id="KW-0811">Translocation</keyword>
<keyword evidence="11" id="KW-1185">Reference proteome</keyword>
<dbReference type="RefSeq" id="WP_087105029.1">
    <property type="nucleotide sequence ID" value="NZ_FWFG01000107.1"/>
</dbReference>
<dbReference type="InterPro" id="IPR003369">
    <property type="entry name" value="TatA/B/E"/>
</dbReference>
<evidence type="ECO:0000256" key="4">
    <source>
        <dbReference type="ARBA" id="ARBA00022927"/>
    </source>
</evidence>
<keyword evidence="7 9" id="KW-0472">Membrane</keyword>
<name>A0A1X6X7A4_9MICO</name>
<reference evidence="10 11" key="1">
    <citation type="submission" date="2017-02" db="EMBL/GenBank/DDBJ databases">
        <authorList>
            <person name="Peterson S.W."/>
        </authorList>
    </citation>
    <scope>NUCLEOTIDE SEQUENCE [LARGE SCALE GENOMIC DNA]</scope>
    <source>
        <strain evidence="10 11">CIP104813</strain>
    </source>
</reference>
<comment type="subcellular location">
    <subcellularLocation>
        <location evidence="1">Membrane</location>
        <topology evidence="1">Single-pass membrane protein</topology>
    </subcellularLocation>
</comment>
<evidence type="ECO:0000256" key="1">
    <source>
        <dbReference type="ARBA" id="ARBA00004167"/>
    </source>
</evidence>
<evidence type="ECO:0000313" key="10">
    <source>
        <dbReference type="EMBL" id="SLM95092.1"/>
    </source>
</evidence>
<evidence type="ECO:0000256" key="3">
    <source>
        <dbReference type="ARBA" id="ARBA00022692"/>
    </source>
</evidence>
<evidence type="ECO:0000256" key="8">
    <source>
        <dbReference type="SAM" id="MobiDB-lite"/>
    </source>
</evidence>